<comment type="similarity">
    <text evidence="3">Belongs to the ArsC family.</text>
</comment>
<comment type="caution">
    <text evidence="4">The sequence shown here is derived from an EMBL/GenBank/DDBJ whole genome shotgun (WGS) entry which is preliminary data.</text>
</comment>
<dbReference type="Proteomes" id="UP000475928">
    <property type="component" value="Unassembled WGS sequence"/>
</dbReference>
<keyword evidence="1" id="KW-1015">Disulfide bond</keyword>
<dbReference type="EMBL" id="BLLH01000002">
    <property type="protein sequence ID" value="GFH40341.1"/>
    <property type="molecule type" value="Genomic_DNA"/>
</dbReference>
<reference evidence="4 5" key="1">
    <citation type="submission" date="2020-02" db="EMBL/GenBank/DDBJ databases">
        <title>Draft genome sequence of Lactococcus sp. Hs20B0-1.</title>
        <authorList>
            <person name="Noda S."/>
            <person name="Yuki M."/>
            <person name="Ohkuma M."/>
        </authorList>
    </citation>
    <scope>NUCLEOTIDE SEQUENCE [LARGE SCALE GENOMIC DNA]</scope>
    <source>
        <strain evidence="4 5">Hs20B0-1</strain>
    </source>
</reference>
<organism evidence="4 5">
    <name type="scientific">Pseudolactococcus insecticola</name>
    <dbReference type="NCBI Taxonomy" id="2709158"/>
    <lineage>
        <taxon>Bacteria</taxon>
        <taxon>Bacillati</taxon>
        <taxon>Bacillota</taxon>
        <taxon>Bacilli</taxon>
        <taxon>Lactobacillales</taxon>
        <taxon>Streptococcaceae</taxon>
        <taxon>Pseudolactococcus</taxon>
    </lineage>
</organism>
<name>A0A6A0B772_9LACT</name>
<keyword evidence="2" id="KW-0676">Redox-active center</keyword>
<proteinExistence type="inferred from homology"/>
<accession>A0A6A0B772</accession>
<sequence length="120" mass="13341">MTQTFYWYPKCSTCRKAHRELDTLGISVDEIDLKTAPPTADLIKSWILSSGLDKKKFFNTSGMSYRSLGLKDKVDGMSLDEAAALLASDGMLIKRPILLDTSGKVVQVGYRTTYGELDLK</sequence>
<dbReference type="InterPro" id="IPR006504">
    <property type="entry name" value="Tscrpt_reg_Spx/MgsR"/>
</dbReference>
<dbReference type="PANTHER" id="PTHR30041">
    <property type="entry name" value="ARSENATE REDUCTASE"/>
    <property type="match status" value="1"/>
</dbReference>
<dbReference type="CDD" id="cd03036">
    <property type="entry name" value="ArsC_like"/>
    <property type="match status" value="1"/>
</dbReference>
<dbReference type="Pfam" id="PF03960">
    <property type="entry name" value="ArsC"/>
    <property type="match status" value="1"/>
</dbReference>
<protein>
    <submittedName>
        <fullName evidence="4">Arsenate reductase family protein</fullName>
    </submittedName>
</protein>
<evidence type="ECO:0000313" key="5">
    <source>
        <dbReference type="Proteomes" id="UP000475928"/>
    </source>
</evidence>
<dbReference type="RefSeq" id="WP_172355754.1">
    <property type="nucleotide sequence ID" value="NZ_BLLH01000002.1"/>
</dbReference>
<dbReference type="SUPFAM" id="SSF52833">
    <property type="entry name" value="Thioredoxin-like"/>
    <property type="match status" value="1"/>
</dbReference>
<dbReference type="InterPro" id="IPR036249">
    <property type="entry name" value="Thioredoxin-like_sf"/>
</dbReference>
<gene>
    <name evidence="4" type="ORF">Hs20B_07390</name>
</gene>
<dbReference type="PROSITE" id="PS51353">
    <property type="entry name" value="ARSC"/>
    <property type="match status" value="1"/>
</dbReference>
<evidence type="ECO:0000313" key="4">
    <source>
        <dbReference type="EMBL" id="GFH40341.1"/>
    </source>
</evidence>
<dbReference type="AlphaFoldDB" id="A0A6A0B772"/>
<evidence type="ECO:0000256" key="2">
    <source>
        <dbReference type="ARBA" id="ARBA00023284"/>
    </source>
</evidence>
<keyword evidence="5" id="KW-1185">Reference proteome</keyword>
<dbReference type="Gene3D" id="3.40.30.10">
    <property type="entry name" value="Glutaredoxin"/>
    <property type="match status" value="1"/>
</dbReference>
<evidence type="ECO:0000256" key="3">
    <source>
        <dbReference type="PROSITE-ProRule" id="PRU01282"/>
    </source>
</evidence>
<dbReference type="PANTHER" id="PTHR30041:SF8">
    <property type="entry name" value="PROTEIN YFFB"/>
    <property type="match status" value="1"/>
</dbReference>
<dbReference type="NCBIfam" id="TIGR01617">
    <property type="entry name" value="arsC_related"/>
    <property type="match status" value="1"/>
</dbReference>
<dbReference type="InterPro" id="IPR006660">
    <property type="entry name" value="Arsenate_reductase-like"/>
</dbReference>
<evidence type="ECO:0000256" key="1">
    <source>
        <dbReference type="ARBA" id="ARBA00023157"/>
    </source>
</evidence>